<sequence>MTNLEFTLGVCQPDYDNKYPAGVYIPRSLRVKDKAIENSSDGDFVDFILEKSLDRIDAKYSHFTYCDEQKKFPAKLYDLLEERV</sequence>
<proteinExistence type="predicted"/>
<dbReference type="Proteomes" id="UP000182412">
    <property type="component" value="Unassembled WGS sequence"/>
</dbReference>
<dbReference type="AlphaFoldDB" id="A0A1H0VM37"/>
<accession>A0A1H0VM37</accession>
<evidence type="ECO:0000313" key="2">
    <source>
        <dbReference type="Proteomes" id="UP000182412"/>
    </source>
</evidence>
<reference evidence="1 2" key="1">
    <citation type="submission" date="2016-10" db="EMBL/GenBank/DDBJ databases">
        <authorList>
            <person name="de Groot N.N."/>
        </authorList>
    </citation>
    <scope>NUCLEOTIDE SEQUENCE [LARGE SCALE GENOMIC DNA]</scope>
    <source>
        <strain evidence="1 2">S137</strain>
    </source>
</reference>
<dbReference type="OrthoDB" id="1969523at2"/>
<evidence type="ECO:0000313" key="1">
    <source>
        <dbReference type="EMBL" id="SDP79659.1"/>
    </source>
</evidence>
<dbReference type="RefSeq" id="WP_074573669.1">
    <property type="nucleotide sequence ID" value="NZ_FNJQ01000062.1"/>
</dbReference>
<name>A0A1H0VM37_SELRU</name>
<dbReference type="EMBL" id="FNJQ01000062">
    <property type="protein sequence ID" value="SDP79659.1"/>
    <property type="molecule type" value="Genomic_DNA"/>
</dbReference>
<protein>
    <submittedName>
        <fullName evidence="1">Uncharacterized protein</fullName>
    </submittedName>
</protein>
<organism evidence="1 2">
    <name type="scientific">Selenomonas ruminantium</name>
    <dbReference type="NCBI Taxonomy" id="971"/>
    <lineage>
        <taxon>Bacteria</taxon>
        <taxon>Bacillati</taxon>
        <taxon>Bacillota</taxon>
        <taxon>Negativicutes</taxon>
        <taxon>Selenomonadales</taxon>
        <taxon>Selenomonadaceae</taxon>
        <taxon>Selenomonas</taxon>
    </lineage>
</organism>
<gene>
    <name evidence="1" type="ORF">SAMN05216366_1622</name>
</gene>